<dbReference type="Proteomes" id="UP000280296">
    <property type="component" value="Unassembled WGS sequence"/>
</dbReference>
<gene>
    <name evidence="1" type="ORF">TsocGM_00060</name>
</gene>
<dbReference type="EMBL" id="RYZH01000001">
    <property type="protein sequence ID" value="RUL89603.1"/>
    <property type="molecule type" value="Genomic_DNA"/>
</dbReference>
<sequence length="219" mass="22801">MSMNLDAYATDEDVALTASDDLGTLFPADQVLASGLDGAFSPADRRTLTSASVDFAAAGIASGHVVRLVGPPEFFRTPGTLLGVSASSSGSLTLRRLGLEAGAPIAPPEGLTGVEFVSTTLAPQLSQASRELDRILGLDPPSPGSPPLDADASEALRDAVVLLVLARRYAAMAREEGDTFATRARLFREEFEALVTRLSSIGSILGPGRAPRPGTRLIR</sequence>
<comment type="caution">
    <text evidence="1">The sequence shown here is derived from an EMBL/GenBank/DDBJ whole genome shotgun (WGS) entry which is preliminary data.</text>
</comment>
<reference evidence="1 2" key="2">
    <citation type="submission" date="2019-01" db="EMBL/GenBank/DDBJ databases">
        <title>Tautonia sociabilis, a novel thermotolerant planctomycete of Isosphaeraceae family, isolated from a 4000 m deep subterranean habitat.</title>
        <authorList>
            <person name="Kovaleva O.L."/>
            <person name="Elcheninov A.G."/>
            <person name="Van Heerden E."/>
            <person name="Toshchakov S.V."/>
            <person name="Novikov A."/>
            <person name="Bonch-Osmolovskaya E.A."/>
            <person name="Kublanov I.V."/>
        </authorList>
    </citation>
    <scope>NUCLEOTIDE SEQUENCE [LARGE SCALE GENOMIC DNA]</scope>
    <source>
        <strain evidence="1 2">GM2012</strain>
    </source>
</reference>
<protein>
    <submittedName>
        <fullName evidence="1">Uncharacterized protein</fullName>
    </submittedName>
</protein>
<proteinExistence type="predicted"/>
<accession>A0A432MQ33</accession>
<reference evidence="1 2" key="1">
    <citation type="submission" date="2018-12" db="EMBL/GenBank/DDBJ databases">
        <authorList>
            <person name="Toschakov S.V."/>
        </authorList>
    </citation>
    <scope>NUCLEOTIDE SEQUENCE [LARGE SCALE GENOMIC DNA]</scope>
    <source>
        <strain evidence="1 2">GM2012</strain>
    </source>
</reference>
<evidence type="ECO:0000313" key="2">
    <source>
        <dbReference type="Proteomes" id="UP000280296"/>
    </source>
</evidence>
<keyword evidence="2" id="KW-1185">Reference proteome</keyword>
<organism evidence="1 2">
    <name type="scientific">Tautonia sociabilis</name>
    <dbReference type="NCBI Taxonomy" id="2080755"/>
    <lineage>
        <taxon>Bacteria</taxon>
        <taxon>Pseudomonadati</taxon>
        <taxon>Planctomycetota</taxon>
        <taxon>Planctomycetia</taxon>
        <taxon>Isosphaerales</taxon>
        <taxon>Isosphaeraceae</taxon>
        <taxon>Tautonia</taxon>
    </lineage>
</organism>
<dbReference type="AlphaFoldDB" id="A0A432MQ33"/>
<name>A0A432MQ33_9BACT</name>
<dbReference type="OrthoDB" id="266381at2"/>
<evidence type="ECO:0000313" key="1">
    <source>
        <dbReference type="EMBL" id="RUL89603.1"/>
    </source>
</evidence>
<dbReference type="RefSeq" id="WP_126723266.1">
    <property type="nucleotide sequence ID" value="NZ_RYZH01000001.1"/>
</dbReference>